<feature type="signal peptide" evidence="1">
    <location>
        <begin position="1"/>
        <end position="22"/>
    </location>
</feature>
<sequence>MHHRIMGIVDVILLVFEILTDAGHHRTACSLLRVCRGFFEVGMKEVWRHCDERGLAMLGKTFTDDSEGHMDRFLKYRKCIHTLDLKFDSQHRGVSVRRDCERFTTLDDPTFLCLETVRVEMYDPEIVKIIGRIWSTSTDCVHLESPSSDGLEHFREVSAGPCQEWSLANYLDAYGAVLTQLSVLRLTFDALGDDMLGKIAVCTKLRTLDLRGADHVLPIDSYLKKTHSGNAFHGLSTLNVSGIVANVCLVLKRLPDTLARLQIECVAPDDLVQISECIATTKRKVSDLEIRIRQASGHHPTLRVKGDGLLLLRRCVNITSFTLWTDASVDFCYDDDWLASLVSAWSDLVTLSWTWQFPTGLDAESVSWTDVAAVVMNATKLQEVTVSSVSFYERCGFVDFTLPPRNDTTRSSTYLQSIRHAQLSFESVEEEARFRLHCDVLHRLFPDSFTNMEHISVSFGEGVTLMYVRRLLGRAMRSVAVDVVFWPTSMMGDDGGLVEFLVGLGSFRYVDWALRIRTVADGNRPAIVMNTPEDNIDSDRQAALCTLLRSPGAPAVLNLCISDFTLDVAVAATYATVLTDLSLSPPGMASRDLLPVTFSTLRSLVIQSTAEDITLLLDCVDATLKNITCRVDDTSKNSDVVTVLKVLRHRHRSISKLSVTIRGSSIEEFDASVLCHDNPWSRMVDFEFVYLVRSCFKFDDRHIERMARMWESIERIAIEWLDEPVTVQRPRRMGLLSGNDVTITGIANACSMRNSLRRVSMTVVSFAGTYPSVRHKNTRRYLEAGTVVVSNVWERIG</sequence>
<dbReference type="InterPro" id="IPR032675">
    <property type="entry name" value="LRR_dom_sf"/>
</dbReference>
<evidence type="ECO:0000256" key="1">
    <source>
        <dbReference type="SAM" id="SignalP"/>
    </source>
</evidence>
<keyword evidence="3" id="KW-1185">Reference proteome</keyword>
<evidence type="ECO:0008006" key="4">
    <source>
        <dbReference type="Google" id="ProtNLM"/>
    </source>
</evidence>
<reference evidence="2 3" key="1">
    <citation type="journal article" date="2016" name="Mol. Biol. Evol.">
        <title>Comparative Genomics of Early-Diverging Mushroom-Forming Fungi Provides Insights into the Origins of Lignocellulose Decay Capabilities.</title>
        <authorList>
            <person name="Nagy L.G."/>
            <person name="Riley R."/>
            <person name="Tritt A."/>
            <person name="Adam C."/>
            <person name="Daum C."/>
            <person name="Floudas D."/>
            <person name="Sun H."/>
            <person name="Yadav J.S."/>
            <person name="Pangilinan J."/>
            <person name="Larsson K.H."/>
            <person name="Matsuura K."/>
            <person name="Barry K."/>
            <person name="Labutti K."/>
            <person name="Kuo R."/>
            <person name="Ohm R.A."/>
            <person name="Bhattacharya S.S."/>
            <person name="Shirouzu T."/>
            <person name="Yoshinaga Y."/>
            <person name="Martin F.M."/>
            <person name="Grigoriev I.V."/>
            <person name="Hibbett D.S."/>
        </authorList>
    </citation>
    <scope>NUCLEOTIDE SEQUENCE [LARGE SCALE GENOMIC DNA]</scope>
    <source>
        <strain evidence="2 3">TUFC12733</strain>
    </source>
</reference>
<protein>
    <recommendedName>
        <fullName evidence="4">F-box domain-containing protein</fullName>
    </recommendedName>
</protein>
<proteinExistence type="predicted"/>
<evidence type="ECO:0000313" key="2">
    <source>
        <dbReference type="EMBL" id="KZO98246.1"/>
    </source>
</evidence>
<dbReference type="EMBL" id="KV417276">
    <property type="protein sequence ID" value="KZO98246.1"/>
    <property type="molecule type" value="Genomic_DNA"/>
</dbReference>
<organism evidence="2 3">
    <name type="scientific">Calocera viscosa (strain TUFC12733)</name>
    <dbReference type="NCBI Taxonomy" id="1330018"/>
    <lineage>
        <taxon>Eukaryota</taxon>
        <taxon>Fungi</taxon>
        <taxon>Dikarya</taxon>
        <taxon>Basidiomycota</taxon>
        <taxon>Agaricomycotina</taxon>
        <taxon>Dacrymycetes</taxon>
        <taxon>Dacrymycetales</taxon>
        <taxon>Dacrymycetaceae</taxon>
        <taxon>Calocera</taxon>
    </lineage>
</organism>
<evidence type="ECO:0000313" key="3">
    <source>
        <dbReference type="Proteomes" id="UP000076738"/>
    </source>
</evidence>
<gene>
    <name evidence="2" type="ORF">CALVIDRAFT_562171</name>
</gene>
<dbReference type="Gene3D" id="3.80.10.10">
    <property type="entry name" value="Ribonuclease Inhibitor"/>
    <property type="match status" value="1"/>
</dbReference>
<name>A0A167NZ72_CALVF</name>
<dbReference type="Proteomes" id="UP000076738">
    <property type="component" value="Unassembled WGS sequence"/>
</dbReference>
<feature type="chain" id="PRO_5007890883" description="F-box domain-containing protein" evidence="1">
    <location>
        <begin position="23"/>
        <end position="797"/>
    </location>
</feature>
<dbReference type="AlphaFoldDB" id="A0A167NZ72"/>
<accession>A0A167NZ72</accession>
<keyword evidence="1" id="KW-0732">Signal</keyword>